<evidence type="ECO:0000313" key="5">
    <source>
        <dbReference type="Proteomes" id="UP000001556"/>
    </source>
</evidence>
<keyword evidence="5" id="KW-1185">Reference proteome</keyword>
<sequence length="191" mass="21123">MSEKEKIKKPIYKRWWFWIVAVFIIIAVAGGGDNTDNNSSTAVAPATEQKQKQPVTFKVNQEAKVGNLAYVASDIKTATVIGSNPYLQKKTEEQFLLVKIKVTNNDKEARTIDTNLFKLFDTQGKEYSAMGEADLYVNNDSHFFLEQVNPGMSRSGFIVFEIPKGMQGLTLQCSSGLGFSGGQDARIDLGV</sequence>
<keyword evidence="2" id="KW-0472">Membrane</keyword>
<dbReference type="InterPro" id="IPR029051">
    <property type="entry name" value="DUF4352"/>
</dbReference>
<dbReference type="HOGENOM" id="CLU_072584_2_0_9"/>
<keyword evidence="2" id="KW-0812">Transmembrane</keyword>
<reference evidence="4 5" key="1">
    <citation type="submission" date="2007-03" db="EMBL/GenBank/DDBJ databases">
        <title>Complete sequence of Desulfotomaculum reducens MI-1.</title>
        <authorList>
            <consortium name="US DOE Joint Genome Institute"/>
            <person name="Copeland A."/>
            <person name="Lucas S."/>
            <person name="Lapidus A."/>
            <person name="Barry K."/>
            <person name="Detter J.C."/>
            <person name="Glavina del Rio T."/>
            <person name="Hammon N."/>
            <person name="Israni S."/>
            <person name="Dalin E."/>
            <person name="Tice H."/>
            <person name="Pitluck S."/>
            <person name="Sims D."/>
            <person name="Brettin T."/>
            <person name="Bruce D."/>
            <person name="Han C."/>
            <person name="Tapia R."/>
            <person name="Schmutz J."/>
            <person name="Larimer F."/>
            <person name="Land M."/>
            <person name="Hauser L."/>
            <person name="Kyrpides N."/>
            <person name="Kim E."/>
            <person name="Tebo B.M."/>
            <person name="Richardson P."/>
        </authorList>
    </citation>
    <scope>NUCLEOTIDE SEQUENCE [LARGE SCALE GENOMIC DNA]</scope>
    <source>
        <strain evidence="4 5">MI-1</strain>
    </source>
</reference>
<dbReference type="eggNOG" id="ENOG5032TRR">
    <property type="taxonomic scope" value="Bacteria"/>
</dbReference>
<name>A4J6Q2_DESRM</name>
<dbReference type="Proteomes" id="UP000001556">
    <property type="component" value="Chromosome"/>
</dbReference>
<dbReference type="Gene3D" id="2.60.40.1240">
    <property type="match status" value="1"/>
</dbReference>
<dbReference type="Pfam" id="PF11611">
    <property type="entry name" value="DUF4352"/>
    <property type="match status" value="1"/>
</dbReference>
<accession>A4J6Q2</accession>
<protein>
    <recommendedName>
        <fullName evidence="3">DUF4352 domain-containing protein</fullName>
    </recommendedName>
</protein>
<evidence type="ECO:0000313" key="4">
    <source>
        <dbReference type="EMBL" id="ABO50755.1"/>
    </source>
</evidence>
<evidence type="ECO:0000259" key="3">
    <source>
        <dbReference type="Pfam" id="PF11611"/>
    </source>
</evidence>
<dbReference type="OrthoDB" id="2389763at2"/>
<dbReference type="KEGG" id="drm:Dred_2243"/>
<keyword evidence="1" id="KW-0732">Signal</keyword>
<evidence type="ECO:0000256" key="1">
    <source>
        <dbReference type="ARBA" id="ARBA00022729"/>
    </source>
</evidence>
<gene>
    <name evidence="4" type="ordered locus">Dred_2243</name>
</gene>
<dbReference type="RefSeq" id="WP_011878557.1">
    <property type="nucleotide sequence ID" value="NC_009253.1"/>
</dbReference>
<organism evidence="4 5">
    <name type="scientific">Desulforamulus reducens (strain ATCC BAA-1160 / DSM 100696 / MI-1)</name>
    <name type="common">Desulfotomaculum reducens</name>
    <dbReference type="NCBI Taxonomy" id="349161"/>
    <lineage>
        <taxon>Bacteria</taxon>
        <taxon>Bacillati</taxon>
        <taxon>Bacillota</taxon>
        <taxon>Clostridia</taxon>
        <taxon>Eubacteriales</taxon>
        <taxon>Peptococcaceae</taxon>
        <taxon>Desulforamulus</taxon>
    </lineage>
</organism>
<evidence type="ECO:0000256" key="2">
    <source>
        <dbReference type="SAM" id="Phobius"/>
    </source>
</evidence>
<proteinExistence type="predicted"/>
<dbReference type="InterPro" id="IPR029050">
    <property type="entry name" value="Immunoprotect_excell_Ig-like"/>
</dbReference>
<dbReference type="AlphaFoldDB" id="A4J6Q2"/>
<feature type="transmembrane region" description="Helical" evidence="2">
    <location>
        <begin position="15"/>
        <end position="32"/>
    </location>
</feature>
<dbReference type="EMBL" id="CP000612">
    <property type="protein sequence ID" value="ABO50755.1"/>
    <property type="molecule type" value="Genomic_DNA"/>
</dbReference>
<keyword evidence="2" id="KW-1133">Transmembrane helix</keyword>
<feature type="domain" description="DUF4352" evidence="3">
    <location>
        <begin position="57"/>
        <end position="182"/>
    </location>
</feature>